<sequence length="48" mass="5558">MTDKINPYDDDDIQSNSDSDIRSVNEGSNDIRWEHSNLQVDKDSEETE</sequence>
<organism evidence="2 3">
    <name type="scientific">Paenibacillus plantiphilus</name>
    <dbReference type="NCBI Taxonomy" id="2905650"/>
    <lineage>
        <taxon>Bacteria</taxon>
        <taxon>Bacillati</taxon>
        <taxon>Bacillota</taxon>
        <taxon>Bacilli</taxon>
        <taxon>Bacillales</taxon>
        <taxon>Paenibacillaceae</taxon>
        <taxon>Paenibacillus</taxon>
    </lineage>
</organism>
<proteinExistence type="predicted"/>
<gene>
    <name evidence="2" type="ORF">PAECIP111893_01595</name>
</gene>
<protein>
    <recommendedName>
        <fullName evidence="4">DUF4025 domain-containing protein</fullName>
    </recommendedName>
</protein>
<dbReference type="RefSeq" id="WP_236339937.1">
    <property type="nucleotide sequence ID" value="NZ_CAKMMF010000007.1"/>
</dbReference>
<feature type="compositionally biased region" description="Basic and acidic residues" evidence="1">
    <location>
        <begin position="19"/>
        <end position="35"/>
    </location>
</feature>
<keyword evidence="3" id="KW-1185">Reference proteome</keyword>
<dbReference type="Proteomes" id="UP000838686">
    <property type="component" value="Unassembled WGS sequence"/>
</dbReference>
<reference evidence="2" key="1">
    <citation type="submission" date="2022-01" db="EMBL/GenBank/DDBJ databases">
        <authorList>
            <person name="Criscuolo A."/>
        </authorList>
    </citation>
    <scope>NUCLEOTIDE SEQUENCE</scope>
    <source>
        <strain evidence="2">CIP111893</strain>
    </source>
</reference>
<evidence type="ECO:0008006" key="4">
    <source>
        <dbReference type="Google" id="ProtNLM"/>
    </source>
</evidence>
<evidence type="ECO:0000313" key="3">
    <source>
        <dbReference type="Proteomes" id="UP000838686"/>
    </source>
</evidence>
<evidence type="ECO:0000256" key="1">
    <source>
        <dbReference type="SAM" id="MobiDB-lite"/>
    </source>
</evidence>
<name>A0ABN8GB86_9BACL</name>
<accession>A0ABN8GB86</accession>
<evidence type="ECO:0000313" key="2">
    <source>
        <dbReference type="EMBL" id="CAH1201384.1"/>
    </source>
</evidence>
<dbReference type="EMBL" id="CAKMMF010000007">
    <property type="protein sequence ID" value="CAH1201384.1"/>
    <property type="molecule type" value="Genomic_DNA"/>
</dbReference>
<feature type="region of interest" description="Disordered" evidence="1">
    <location>
        <begin position="1"/>
        <end position="48"/>
    </location>
</feature>
<comment type="caution">
    <text evidence="2">The sequence shown here is derived from an EMBL/GenBank/DDBJ whole genome shotgun (WGS) entry which is preliminary data.</text>
</comment>